<name>A0A397ITC8_9GLOM</name>
<keyword evidence="2" id="KW-1185">Reference proteome</keyword>
<dbReference type="OrthoDB" id="2576233at2759"/>
<gene>
    <name evidence="1" type="ORF">Glove_208g8</name>
</gene>
<evidence type="ECO:0000313" key="2">
    <source>
        <dbReference type="Proteomes" id="UP000266861"/>
    </source>
</evidence>
<protein>
    <recommendedName>
        <fullName evidence="3">C2H2-type domain-containing protein</fullName>
    </recommendedName>
</protein>
<organism evidence="1 2">
    <name type="scientific">Diversispora epigaea</name>
    <dbReference type="NCBI Taxonomy" id="1348612"/>
    <lineage>
        <taxon>Eukaryota</taxon>
        <taxon>Fungi</taxon>
        <taxon>Fungi incertae sedis</taxon>
        <taxon>Mucoromycota</taxon>
        <taxon>Glomeromycotina</taxon>
        <taxon>Glomeromycetes</taxon>
        <taxon>Diversisporales</taxon>
        <taxon>Diversisporaceae</taxon>
        <taxon>Diversispora</taxon>
    </lineage>
</organism>
<evidence type="ECO:0000313" key="1">
    <source>
        <dbReference type="EMBL" id="RHZ75950.1"/>
    </source>
</evidence>
<dbReference type="AlphaFoldDB" id="A0A397ITC8"/>
<dbReference type="Proteomes" id="UP000266861">
    <property type="component" value="Unassembled WGS sequence"/>
</dbReference>
<dbReference type="InterPro" id="IPR041078">
    <property type="entry name" value="Plavaka"/>
</dbReference>
<reference evidence="1 2" key="1">
    <citation type="submission" date="2018-08" db="EMBL/GenBank/DDBJ databases">
        <title>Genome and evolution of the arbuscular mycorrhizal fungus Diversispora epigaea (formerly Glomus versiforme) and its bacterial endosymbionts.</title>
        <authorList>
            <person name="Sun X."/>
            <person name="Fei Z."/>
            <person name="Harrison M."/>
        </authorList>
    </citation>
    <scope>NUCLEOTIDE SEQUENCE [LARGE SCALE GENOMIC DNA]</scope>
    <source>
        <strain evidence="1 2">IT104</strain>
    </source>
</reference>
<comment type="caution">
    <text evidence="1">The sequence shown here is derived from an EMBL/GenBank/DDBJ whole genome shotgun (WGS) entry which is preliminary data.</text>
</comment>
<evidence type="ECO:0008006" key="3">
    <source>
        <dbReference type="Google" id="ProtNLM"/>
    </source>
</evidence>
<sequence>MSTNFQCEYCNHYYASRNAYAQHVGRCIKTVICSSTEESGEDVSSMVSSVNEMLLDNEDFSHIDEFQIIQEENLPSVSEVSYKFENDQDYEGDISFSGRSSNMEECENFDEILPASLRSCENFDEILPASLRSCENFLSASLRSYDEPEEEPEVESIREFPNEAYADLMTLVIENNLKYFIHYRPIKNCIENLLSNPEILKHFMFKYENSEEEKSYGEQNSGNWWKYAEESIPSSAFILSIILYSDATTTDTLGKNSLHPIYLSLGNIPTWRRNKEDAKQLLGYFPILSAKNKTEKESSDFKKLARKTFHDSIKFLLDPLFQDVWFFPRISTIICDWPEACTFSLTYKSANSNYPCHFCLVQKEDLIDIRKDQLILRDHVNMKKYFNNGTSNSAGLEQVDNYFWNIPNLNIYTATVPDRMHHLDLGLFKYQIEFTTELLKLKPGKLVDNMNKRIAKIPRHSGLKVFKKGVQSLSRLTASEYRDMMKIMVFVVDGLYSEDLSNVYVKWNEMYLLSRLENFKESDLQDFQKAINDWVTLMDLSYR</sequence>
<dbReference type="EMBL" id="PQFF01000195">
    <property type="protein sequence ID" value="RHZ75950.1"/>
    <property type="molecule type" value="Genomic_DNA"/>
</dbReference>
<proteinExistence type="predicted"/>
<dbReference type="Pfam" id="PF18759">
    <property type="entry name" value="Plavaka"/>
    <property type="match status" value="1"/>
</dbReference>
<accession>A0A397ITC8</accession>